<feature type="domain" description="Neurotransmitter-gated ion-channel ligand-binding" evidence="1">
    <location>
        <begin position="25"/>
        <end position="76"/>
    </location>
</feature>
<name>A0A3P7KJZ0_STRVU</name>
<dbReference type="OrthoDB" id="5975154at2759"/>
<gene>
    <name evidence="2" type="ORF">SVUK_LOCUS6223</name>
</gene>
<evidence type="ECO:0000259" key="1">
    <source>
        <dbReference type="Pfam" id="PF02931"/>
    </source>
</evidence>
<keyword evidence="3" id="KW-1185">Reference proteome</keyword>
<evidence type="ECO:0000313" key="2">
    <source>
        <dbReference type="EMBL" id="VDM71225.1"/>
    </source>
</evidence>
<sequence length="83" mass="10213">MYCLLNKNIESKDITRLHIIFCEEDQKNNLATVSAYFDVWWKDEFLAWNTTDYDGISKVFVPMKWIWKPEFYMYHRLVVFFCI</sequence>
<dbReference type="SUPFAM" id="SSF63712">
    <property type="entry name" value="Nicotinic receptor ligand binding domain-like"/>
    <property type="match status" value="1"/>
</dbReference>
<dbReference type="Proteomes" id="UP000270094">
    <property type="component" value="Unassembled WGS sequence"/>
</dbReference>
<evidence type="ECO:0000313" key="3">
    <source>
        <dbReference type="Proteomes" id="UP000270094"/>
    </source>
</evidence>
<organism evidence="2 3">
    <name type="scientific">Strongylus vulgaris</name>
    <name type="common">Blood worm</name>
    <dbReference type="NCBI Taxonomy" id="40348"/>
    <lineage>
        <taxon>Eukaryota</taxon>
        <taxon>Metazoa</taxon>
        <taxon>Ecdysozoa</taxon>
        <taxon>Nematoda</taxon>
        <taxon>Chromadorea</taxon>
        <taxon>Rhabditida</taxon>
        <taxon>Rhabditina</taxon>
        <taxon>Rhabditomorpha</taxon>
        <taxon>Strongyloidea</taxon>
        <taxon>Strongylidae</taxon>
        <taxon>Strongylus</taxon>
    </lineage>
</organism>
<accession>A0A3P7KJZ0</accession>
<dbReference type="Pfam" id="PF02931">
    <property type="entry name" value="Neur_chan_LBD"/>
    <property type="match status" value="1"/>
</dbReference>
<dbReference type="InterPro" id="IPR006202">
    <property type="entry name" value="Neur_chan_lig-bd"/>
</dbReference>
<reference evidence="2 3" key="1">
    <citation type="submission" date="2018-11" db="EMBL/GenBank/DDBJ databases">
        <authorList>
            <consortium name="Pathogen Informatics"/>
        </authorList>
    </citation>
    <scope>NUCLEOTIDE SEQUENCE [LARGE SCALE GENOMIC DNA]</scope>
</reference>
<protein>
    <recommendedName>
        <fullName evidence="1">Neurotransmitter-gated ion-channel ligand-binding domain-containing protein</fullName>
    </recommendedName>
</protein>
<dbReference type="GO" id="GO:0016020">
    <property type="term" value="C:membrane"/>
    <property type="evidence" value="ECO:0007669"/>
    <property type="project" value="InterPro"/>
</dbReference>
<proteinExistence type="predicted"/>
<dbReference type="AlphaFoldDB" id="A0A3P7KJZ0"/>
<dbReference type="InterPro" id="IPR036734">
    <property type="entry name" value="Neur_chan_lig-bd_sf"/>
</dbReference>
<dbReference type="Gene3D" id="2.70.170.10">
    <property type="entry name" value="Neurotransmitter-gated ion-channel ligand-binding domain"/>
    <property type="match status" value="1"/>
</dbReference>
<dbReference type="EMBL" id="UYYB01019393">
    <property type="protein sequence ID" value="VDM71225.1"/>
    <property type="molecule type" value="Genomic_DNA"/>
</dbReference>
<dbReference type="GO" id="GO:0005230">
    <property type="term" value="F:extracellular ligand-gated monoatomic ion channel activity"/>
    <property type="evidence" value="ECO:0007669"/>
    <property type="project" value="InterPro"/>
</dbReference>